<reference evidence="5 6" key="1">
    <citation type="submission" date="2019-06" db="EMBL/GenBank/DDBJ databases">
        <title>Sequencing the genomes of 1000 actinobacteria strains.</title>
        <authorList>
            <person name="Klenk H.-P."/>
        </authorList>
    </citation>
    <scope>NUCLEOTIDE SEQUENCE [LARGE SCALE GENOMIC DNA]</scope>
    <source>
        <strain evidence="5 6">DSM 45015</strain>
    </source>
</reference>
<organism evidence="5 6">
    <name type="scientific">Haloactinospora alba</name>
    <dbReference type="NCBI Taxonomy" id="405555"/>
    <lineage>
        <taxon>Bacteria</taxon>
        <taxon>Bacillati</taxon>
        <taxon>Actinomycetota</taxon>
        <taxon>Actinomycetes</taxon>
        <taxon>Streptosporangiales</taxon>
        <taxon>Nocardiopsidaceae</taxon>
        <taxon>Haloactinospora</taxon>
    </lineage>
</organism>
<dbReference type="InterPro" id="IPR012223">
    <property type="entry name" value="TEII"/>
</dbReference>
<dbReference type="SUPFAM" id="SSF53474">
    <property type="entry name" value="alpha/beta-Hydrolases"/>
    <property type="match status" value="1"/>
</dbReference>
<keyword evidence="6" id="KW-1185">Reference proteome</keyword>
<keyword evidence="2" id="KW-0378">Hydrolase</keyword>
<dbReference type="GO" id="GO:0016787">
    <property type="term" value="F:hydrolase activity"/>
    <property type="evidence" value="ECO:0007669"/>
    <property type="project" value="UniProtKB-KW"/>
</dbReference>
<comment type="similarity">
    <text evidence="1">Belongs to the thioesterase family.</text>
</comment>
<evidence type="ECO:0000313" key="6">
    <source>
        <dbReference type="Proteomes" id="UP000317422"/>
    </source>
</evidence>
<comment type="caution">
    <text evidence="5">The sequence shown here is derived from an EMBL/GenBank/DDBJ whole genome shotgun (WGS) entry which is preliminary data.</text>
</comment>
<evidence type="ECO:0000256" key="1">
    <source>
        <dbReference type="ARBA" id="ARBA00007169"/>
    </source>
</evidence>
<accession>A0A543NN76</accession>
<dbReference type="InterPro" id="IPR029058">
    <property type="entry name" value="AB_hydrolase_fold"/>
</dbReference>
<dbReference type="Proteomes" id="UP000317422">
    <property type="component" value="Unassembled WGS sequence"/>
</dbReference>
<evidence type="ECO:0000259" key="4">
    <source>
        <dbReference type="SMART" id="SM00824"/>
    </source>
</evidence>
<dbReference type="AlphaFoldDB" id="A0A543NN76"/>
<feature type="region of interest" description="Disordered" evidence="3">
    <location>
        <begin position="127"/>
        <end position="149"/>
    </location>
</feature>
<dbReference type="SMART" id="SM00824">
    <property type="entry name" value="PKS_TE"/>
    <property type="match status" value="1"/>
</dbReference>
<dbReference type="GO" id="GO:0008610">
    <property type="term" value="P:lipid biosynthetic process"/>
    <property type="evidence" value="ECO:0007669"/>
    <property type="project" value="TreeGrafter"/>
</dbReference>
<dbReference type="EMBL" id="VFQC01000001">
    <property type="protein sequence ID" value="TQN33273.1"/>
    <property type="molecule type" value="Genomic_DNA"/>
</dbReference>
<proteinExistence type="inferred from homology"/>
<dbReference type="PANTHER" id="PTHR11487:SF0">
    <property type="entry name" value="S-ACYL FATTY ACID SYNTHASE THIOESTERASE, MEDIUM CHAIN"/>
    <property type="match status" value="1"/>
</dbReference>
<evidence type="ECO:0000256" key="2">
    <source>
        <dbReference type="ARBA" id="ARBA00022801"/>
    </source>
</evidence>
<gene>
    <name evidence="5" type="ORF">FHX37_3278</name>
</gene>
<dbReference type="Gene3D" id="3.40.50.1820">
    <property type="entry name" value="alpha/beta hydrolase"/>
    <property type="match status" value="1"/>
</dbReference>
<dbReference type="PANTHER" id="PTHR11487">
    <property type="entry name" value="THIOESTERASE"/>
    <property type="match status" value="1"/>
</dbReference>
<dbReference type="RefSeq" id="WP_141924662.1">
    <property type="nucleotide sequence ID" value="NZ_VFQC01000001.1"/>
</dbReference>
<dbReference type="InterPro" id="IPR001031">
    <property type="entry name" value="Thioesterase"/>
</dbReference>
<name>A0A543NN76_9ACTN</name>
<sequence length="254" mass="27934">MTAPQASDPLSRWIKKLHAPPGATTRLVCFPYAGGGASVYRRWIPYLPDTYELWSVQYPGREDRSGEELPRAMQELARSVAFALQWLKGKPYTLFGHSMGAIVSYETCREIDKLGITAPEYLVVSGSPPPDQAAASCRAGADQHSPPRIAKGDATEIETEANSLITATLEGDIELLADHTLEPGTRTVPIPVTVLHNDADPGADAKTVHGWHSFTDRRCRFTTLPGDHFACFTHPERTVREVTSDLAPLRQPEF</sequence>
<dbReference type="OrthoDB" id="8480037at2"/>
<dbReference type="Pfam" id="PF00975">
    <property type="entry name" value="Thioesterase"/>
    <property type="match status" value="1"/>
</dbReference>
<feature type="domain" description="Thioesterase TesA-like" evidence="4">
    <location>
        <begin position="28"/>
        <end position="246"/>
    </location>
</feature>
<evidence type="ECO:0000313" key="5">
    <source>
        <dbReference type="EMBL" id="TQN33273.1"/>
    </source>
</evidence>
<evidence type="ECO:0000256" key="3">
    <source>
        <dbReference type="SAM" id="MobiDB-lite"/>
    </source>
</evidence>
<dbReference type="InterPro" id="IPR020802">
    <property type="entry name" value="TesA-like"/>
</dbReference>
<protein>
    <submittedName>
        <fullName evidence="5">Pyochelin biosynthetic protein PchC</fullName>
    </submittedName>
</protein>